<reference evidence="1" key="1">
    <citation type="journal article" date="2022" name="Plant J.">
        <title>Strategies of tolerance reflected in two North American maple genomes.</title>
        <authorList>
            <person name="McEvoy S.L."/>
            <person name="Sezen U.U."/>
            <person name="Trouern-Trend A."/>
            <person name="McMahon S.M."/>
            <person name="Schaberg P.G."/>
            <person name="Yang J."/>
            <person name="Wegrzyn J.L."/>
            <person name="Swenson N.G."/>
        </authorList>
    </citation>
    <scope>NUCLEOTIDE SEQUENCE</scope>
    <source>
        <strain evidence="1">91603</strain>
    </source>
</reference>
<dbReference type="AlphaFoldDB" id="A0AAD5J0P2"/>
<reference evidence="1" key="2">
    <citation type="submission" date="2023-02" db="EMBL/GenBank/DDBJ databases">
        <authorList>
            <person name="Swenson N.G."/>
            <person name="Wegrzyn J.L."/>
            <person name="Mcevoy S.L."/>
        </authorList>
    </citation>
    <scope>NUCLEOTIDE SEQUENCE</scope>
    <source>
        <strain evidence="1">91603</strain>
        <tissue evidence="1">Leaf</tissue>
    </source>
</reference>
<organism evidence="1 2">
    <name type="scientific">Acer negundo</name>
    <name type="common">Box elder</name>
    <dbReference type="NCBI Taxonomy" id="4023"/>
    <lineage>
        <taxon>Eukaryota</taxon>
        <taxon>Viridiplantae</taxon>
        <taxon>Streptophyta</taxon>
        <taxon>Embryophyta</taxon>
        <taxon>Tracheophyta</taxon>
        <taxon>Spermatophyta</taxon>
        <taxon>Magnoliopsida</taxon>
        <taxon>eudicotyledons</taxon>
        <taxon>Gunneridae</taxon>
        <taxon>Pentapetalae</taxon>
        <taxon>rosids</taxon>
        <taxon>malvids</taxon>
        <taxon>Sapindales</taxon>
        <taxon>Sapindaceae</taxon>
        <taxon>Hippocastanoideae</taxon>
        <taxon>Acereae</taxon>
        <taxon>Acer</taxon>
    </lineage>
</organism>
<proteinExistence type="predicted"/>
<dbReference type="Proteomes" id="UP001064489">
    <property type="component" value="Chromosome 4"/>
</dbReference>
<sequence>MILWNLCMKKECRNRGTDGGRNVGNGRRVGTCKEGGGSTSLAMESSCDVRYNTTPRRLLLDPTLNGVGANIQRTRQSTVTDSYSPKPIKPWFLVTDPFVTCSVSSGSCCPRRHCHSLSVSPPSHRRLMLLTIPARCRTDTFSYVRRVARWVPGSGRFAREGRCRGSETEGLRIVVTGGAGFVGSHLGTD</sequence>
<accession>A0AAD5J0P2</accession>
<evidence type="ECO:0000313" key="1">
    <source>
        <dbReference type="EMBL" id="KAI9182111.1"/>
    </source>
</evidence>
<protein>
    <submittedName>
        <fullName evidence="1">Uncharacterized protein</fullName>
    </submittedName>
</protein>
<dbReference type="EMBL" id="JAJSOW010000101">
    <property type="protein sequence ID" value="KAI9182111.1"/>
    <property type="molecule type" value="Genomic_DNA"/>
</dbReference>
<gene>
    <name evidence="1" type="ORF">LWI28_022201</name>
</gene>
<evidence type="ECO:0000313" key="2">
    <source>
        <dbReference type="Proteomes" id="UP001064489"/>
    </source>
</evidence>
<keyword evidence="2" id="KW-1185">Reference proteome</keyword>
<comment type="caution">
    <text evidence="1">The sequence shown here is derived from an EMBL/GenBank/DDBJ whole genome shotgun (WGS) entry which is preliminary data.</text>
</comment>
<name>A0AAD5J0P2_ACENE</name>